<accession>A0ACB7XMM6</accession>
<proteinExistence type="predicted"/>
<gene>
    <name evidence="1" type="ORF">Vadar_002235</name>
</gene>
<protein>
    <submittedName>
        <fullName evidence="1">Uncharacterized protein</fullName>
    </submittedName>
</protein>
<keyword evidence="2" id="KW-1185">Reference proteome</keyword>
<name>A0ACB7XMM6_9ERIC</name>
<dbReference type="Proteomes" id="UP000828048">
    <property type="component" value="Chromosome 1"/>
</dbReference>
<reference evidence="1 2" key="1">
    <citation type="journal article" date="2021" name="Hortic Res">
        <title>High-quality reference genome and annotation aids understanding of berry development for evergreen blueberry (Vaccinium darrowii).</title>
        <authorList>
            <person name="Yu J."/>
            <person name="Hulse-Kemp A.M."/>
            <person name="Babiker E."/>
            <person name="Staton M."/>
        </authorList>
    </citation>
    <scope>NUCLEOTIDE SEQUENCE [LARGE SCALE GENOMIC DNA]</scope>
    <source>
        <strain evidence="2">cv. NJ 8807/NJ 8810</strain>
        <tissue evidence="1">Young leaf</tissue>
    </source>
</reference>
<evidence type="ECO:0000313" key="1">
    <source>
        <dbReference type="EMBL" id="KAH7842170.1"/>
    </source>
</evidence>
<sequence length="212" mass="23722">MELKVFFSLAVVLVSIVVLKLIRVPRRAKSDGQPRSLDQAPGPWKLPLIGSIHHFAVPYLLGTPLHHPLRDLASTHGAFLHLQLGENSTIVISSPELAKEVLLGAFANRHESLAAEIITYKYANLTFCPSGKYHTEMRKKCKEELLNLKKVKSFGSIRTDEVSRLIDSIRSSTNSLIDLSEKISLMTMAIISRAAVGERCKCYKFKNKERVN</sequence>
<comment type="caution">
    <text evidence="1">The sequence shown here is derived from an EMBL/GenBank/DDBJ whole genome shotgun (WGS) entry which is preliminary data.</text>
</comment>
<dbReference type="EMBL" id="CM037151">
    <property type="protein sequence ID" value="KAH7842170.1"/>
    <property type="molecule type" value="Genomic_DNA"/>
</dbReference>
<organism evidence="1 2">
    <name type="scientific">Vaccinium darrowii</name>
    <dbReference type="NCBI Taxonomy" id="229202"/>
    <lineage>
        <taxon>Eukaryota</taxon>
        <taxon>Viridiplantae</taxon>
        <taxon>Streptophyta</taxon>
        <taxon>Embryophyta</taxon>
        <taxon>Tracheophyta</taxon>
        <taxon>Spermatophyta</taxon>
        <taxon>Magnoliopsida</taxon>
        <taxon>eudicotyledons</taxon>
        <taxon>Gunneridae</taxon>
        <taxon>Pentapetalae</taxon>
        <taxon>asterids</taxon>
        <taxon>Ericales</taxon>
        <taxon>Ericaceae</taxon>
        <taxon>Vaccinioideae</taxon>
        <taxon>Vaccinieae</taxon>
        <taxon>Vaccinium</taxon>
    </lineage>
</organism>
<evidence type="ECO:0000313" key="2">
    <source>
        <dbReference type="Proteomes" id="UP000828048"/>
    </source>
</evidence>